<name>A0A7W0C8S0_9BACT</name>
<comment type="similarity">
    <text evidence="1">Belongs to the MlaA family.</text>
</comment>
<dbReference type="Proteomes" id="UP000525298">
    <property type="component" value="Unassembled WGS sequence"/>
</dbReference>
<sequence length="295" mass="32391">MVLHHERSGKQSGKGPIGIALLAVLFVFAAALSAWAGQSPLKSSEAAAGAAHTGYAASADQAELDQTGQDPANGSADAFDDFEEFDEFEGEIGSKPAADPLSGYNRWMTGVNDKLYFWVLKPAATGYAKVTPAVARRSVGRFFKNLGYPLRFVNNLLQLKIRRAGVETARFVVNTTVGVAGFADPARWWMDLEAYPEDFGQTLGHYGVGGGWHLVLPVLGPSNLRDAVSKVPDRFLNPVAYVEPTEVAIAISAYDRINYTSLHLGEYERLKQDAVDWYIFLRNAYEQNREKKIQE</sequence>
<organism evidence="3 4">
    <name type="scientific">Desulfosalsimonas propionicica</name>
    <dbReference type="NCBI Taxonomy" id="332175"/>
    <lineage>
        <taxon>Bacteria</taxon>
        <taxon>Pseudomonadati</taxon>
        <taxon>Thermodesulfobacteriota</taxon>
        <taxon>Desulfobacteria</taxon>
        <taxon>Desulfobacterales</taxon>
        <taxon>Desulfosalsimonadaceae</taxon>
        <taxon>Desulfosalsimonas</taxon>
    </lineage>
</organism>
<dbReference type="GO" id="GO:0120010">
    <property type="term" value="P:intermembrane phospholipid transfer"/>
    <property type="evidence" value="ECO:0007669"/>
    <property type="project" value="TreeGrafter"/>
</dbReference>
<dbReference type="Pfam" id="PF04333">
    <property type="entry name" value="MlaA"/>
    <property type="match status" value="1"/>
</dbReference>
<dbReference type="RefSeq" id="WP_181550838.1">
    <property type="nucleotide sequence ID" value="NZ_JACDUS010000003.1"/>
</dbReference>
<dbReference type="AlphaFoldDB" id="A0A7W0C8S0"/>
<evidence type="ECO:0000256" key="2">
    <source>
        <dbReference type="ARBA" id="ARBA00022729"/>
    </source>
</evidence>
<dbReference type="EMBL" id="JACDUS010000003">
    <property type="protein sequence ID" value="MBA2881185.1"/>
    <property type="molecule type" value="Genomic_DNA"/>
</dbReference>
<keyword evidence="3" id="KW-0449">Lipoprotein</keyword>
<dbReference type="GO" id="GO:0016020">
    <property type="term" value="C:membrane"/>
    <property type="evidence" value="ECO:0007669"/>
    <property type="project" value="InterPro"/>
</dbReference>
<dbReference type="PRINTS" id="PR01805">
    <property type="entry name" value="VACJLIPOPROT"/>
</dbReference>
<evidence type="ECO:0000313" key="3">
    <source>
        <dbReference type="EMBL" id="MBA2881185.1"/>
    </source>
</evidence>
<evidence type="ECO:0000313" key="4">
    <source>
        <dbReference type="Proteomes" id="UP000525298"/>
    </source>
</evidence>
<accession>A0A7W0C8S0</accession>
<evidence type="ECO:0000256" key="1">
    <source>
        <dbReference type="ARBA" id="ARBA00010634"/>
    </source>
</evidence>
<proteinExistence type="inferred from homology"/>
<comment type="caution">
    <text evidence="3">The sequence shown here is derived from an EMBL/GenBank/DDBJ whole genome shotgun (WGS) entry which is preliminary data.</text>
</comment>
<dbReference type="PANTHER" id="PTHR30035">
    <property type="entry name" value="LIPOPROTEIN VACJ-RELATED"/>
    <property type="match status" value="1"/>
</dbReference>
<gene>
    <name evidence="3" type="ORF">HNR65_001511</name>
</gene>
<protein>
    <submittedName>
        <fullName evidence="3">Phospholipid-binding lipoprotein MlaA</fullName>
    </submittedName>
</protein>
<dbReference type="InterPro" id="IPR007428">
    <property type="entry name" value="MlaA"/>
</dbReference>
<dbReference type="PANTHER" id="PTHR30035:SF3">
    <property type="entry name" value="INTERMEMBRANE PHOSPHOLIPID TRANSPORT SYSTEM LIPOPROTEIN MLAA"/>
    <property type="match status" value="1"/>
</dbReference>
<keyword evidence="4" id="KW-1185">Reference proteome</keyword>
<reference evidence="3 4" key="1">
    <citation type="submission" date="2020-07" db="EMBL/GenBank/DDBJ databases">
        <title>Genomic Encyclopedia of Type Strains, Phase IV (KMG-IV): sequencing the most valuable type-strain genomes for metagenomic binning, comparative biology and taxonomic classification.</title>
        <authorList>
            <person name="Goeker M."/>
        </authorList>
    </citation>
    <scope>NUCLEOTIDE SEQUENCE [LARGE SCALE GENOMIC DNA]</scope>
    <source>
        <strain evidence="3 4">DSM 17721</strain>
    </source>
</reference>
<keyword evidence="2" id="KW-0732">Signal</keyword>